<protein>
    <submittedName>
        <fullName evidence="1">Uncharacterized protein conserved in bacteria</fullName>
    </submittedName>
</protein>
<dbReference type="PIRSF" id="PIRSF009554">
    <property type="entry name" value="UCP009554"/>
    <property type="match status" value="1"/>
</dbReference>
<dbReference type="SUPFAM" id="SSF50475">
    <property type="entry name" value="FMN-binding split barrel"/>
    <property type="match status" value="1"/>
</dbReference>
<sequence>MHNPIPTHILDFIQTNHVVNIAAHTEQDFWAANCFYAFDQENARLIILTAKKTRHAGLMLENPHIVGTICGQIEKINEIEGVQFSATAECLEDKQAEKAALQIYYQKHPLARLKPSDVWVLSFNTIKHTGNKLMFAKKTIWERNII</sequence>
<reference evidence="1 2" key="1">
    <citation type="submission" date="2018-06" db="EMBL/GenBank/DDBJ databases">
        <authorList>
            <consortium name="Pathogen Informatics"/>
            <person name="Doyle S."/>
        </authorList>
    </citation>
    <scope>NUCLEOTIDE SEQUENCE [LARGE SCALE GENOMIC DNA]</scope>
    <source>
        <strain evidence="1 2">NCTC9380</strain>
    </source>
</reference>
<dbReference type="InterPro" id="IPR012349">
    <property type="entry name" value="Split_barrel_FMN-bd"/>
</dbReference>
<gene>
    <name evidence="1" type="ORF">NCTC9380_00448</name>
</gene>
<dbReference type="InterPro" id="IPR011194">
    <property type="entry name" value="UPF0306"/>
</dbReference>
<organism evidence="1 2">
    <name type="scientific">Mannheimia haemolytica</name>
    <name type="common">Pasteurella haemolytica</name>
    <dbReference type="NCBI Taxonomy" id="75985"/>
    <lineage>
        <taxon>Bacteria</taxon>
        <taxon>Pseudomonadati</taxon>
        <taxon>Pseudomonadota</taxon>
        <taxon>Gammaproteobacteria</taxon>
        <taxon>Pasteurellales</taxon>
        <taxon>Pasteurellaceae</taxon>
        <taxon>Mannheimia</taxon>
    </lineage>
</organism>
<accession>A0A378N9R5</accession>
<name>A0A378N9R5_MANHA</name>
<evidence type="ECO:0000313" key="1">
    <source>
        <dbReference type="EMBL" id="STY65191.1"/>
    </source>
</evidence>
<evidence type="ECO:0000313" key="2">
    <source>
        <dbReference type="Proteomes" id="UP000254031"/>
    </source>
</evidence>
<proteinExistence type="predicted"/>
<dbReference type="RefSeq" id="WP_006250940.1">
    <property type="nucleotide sequence ID" value="NZ_CP017484.1"/>
</dbReference>
<dbReference type="EMBL" id="UGPL01000006">
    <property type="protein sequence ID" value="STY65191.1"/>
    <property type="molecule type" value="Genomic_DNA"/>
</dbReference>
<dbReference type="AlphaFoldDB" id="A0A378N9R5"/>
<dbReference type="Gene3D" id="2.30.110.10">
    <property type="entry name" value="Electron Transport, Fmn-binding Protein, Chain A"/>
    <property type="match status" value="1"/>
</dbReference>
<dbReference type="Proteomes" id="UP000254031">
    <property type="component" value="Unassembled WGS sequence"/>
</dbReference>